<dbReference type="RefSeq" id="WP_134674990.1">
    <property type="nucleotide sequence ID" value="NZ_SPUH01000002.1"/>
</dbReference>
<dbReference type="InterPro" id="IPR007730">
    <property type="entry name" value="SPOR-like_dom"/>
</dbReference>
<keyword evidence="1" id="KW-1133">Transmembrane helix</keyword>
<protein>
    <submittedName>
        <fullName evidence="3">SPOR domain-containing protein</fullName>
    </submittedName>
</protein>
<keyword evidence="1" id="KW-0812">Transmembrane</keyword>
<keyword evidence="4" id="KW-1185">Reference proteome</keyword>
<accession>A0A4Z1RFK4</accession>
<dbReference type="Pfam" id="PF05036">
    <property type="entry name" value="SPOR"/>
    <property type="match status" value="1"/>
</dbReference>
<feature type="transmembrane region" description="Helical" evidence="1">
    <location>
        <begin position="7"/>
        <end position="23"/>
    </location>
</feature>
<comment type="caution">
    <text evidence="3">The sequence shown here is derived from an EMBL/GenBank/DDBJ whole genome shotgun (WGS) entry which is preliminary data.</text>
</comment>
<name>A0A4Z1RFK4_9GAMM</name>
<gene>
    <name evidence="3" type="ORF">E4582_11575</name>
</gene>
<sequence>MFARATIVLLIALNLGVGLWWLLRPEPMPTAPPDQPVGVPRLQLLAEATPQTRETAALAADATPATDAPLVELAAGDPATGDAPADTRPRACHRIGPFADDAALARAREVLAADVRRLAVHVPRAGGGRGWRVLLPAQADRAAAQAVTGRLAAAGFNDHFILGGSEANAIALGRFGSEDGARRHAAALQAAGFPAQAEAIAAADARRWLDIEVETGFDADAARRATGAAQATPLDCAALH</sequence>
<dbReference type="EMBL" id="SPUH01000002">
    <property type="protein sequence ID" value="TKS52869.1"/>
    <property type="molecule type" value="Genomic_DNA"/>
</dbReference>
<dbReference type="AlphaFoldDB" id="A0A4Z1RFK4"/>
<reference evidence="3 4" key="1">
    <citation type="submission" date="2019-01" db="EMBL/GenBank/DDBJ databases">
        <authorList>
            <person name="Zhang S."/>
        </authorList>
    </citation>
    <scope>NUCLEOTIDE SEQUENCE [LARGE SCALE GENOMIC DNA]</scope>
    <source>
        <strain evidence="3 4">1626</strain>
    </source>
</reference>
<evidence type="ECO:0000259" key="2">
    <source>
        <dbReference type="Pfam" id="PF05036"/>
    </source>
</evidence>
<evidence type="ECO:0000313" key="3">
    <source>
        <dbReference type="EMBL" id="TKS52869.1"/>
    </source>
</evidence>
<proteinExistence type="predicted"/>
<dbReference type="Proteomes" id="UP000298681">
    <property type="component" value="Unassembled WGS sequence"/>
</dbReference>
<keyword evidence="1" id="KW-0472">Membrane</keyword>
<feature type="domain" description="SPOR" evidence="2">
    <location>
        <begin position="128"/>
        <end position="195"/>
    </location>
</feature>
<organism evidence="3 4">
    <name type="scientific">Luteimonas yindakuii</name>
    <dbReference type="NCBI Taxonomy" id="2565782"/>
    <lineage>
        <taxon>Bacteria</taxon>
        <taxon>Pseudomonadati</taxon>
        <taxon>Pseudomonadota</taxon>
        <taxon>Gammaproteobacteria</taxon>
        <taxon>Lysobacterales</taxon>
        <taxon>Lysobacteraceae</taxon>
        <taxon>Luteimonas</taxon>
    </lineage>
</organism>
<dbReference type="GO" id="GO:0042834">
    <property type="term" value="F:peptidoglycan binding"/>
    <property type="evidence" value="ECO:0007669"/>
    <property type="project" value="InterPro"/>
</dbReference>
<evidence type="ECO:0000313" key="4">
    <source>
        <dbReference type="Proteomes" id="UP000298681"/>
    </source>
</evidence>
<evidence type="ECO:0000256" key="1">
    <source>
        <dbReference type="SAM" id="Phobius"/>
    </source>
</evidence>